<reference evidence="8" key="1">
    <citation type="journal article" date="2019" name="Dev. Comp. Immunol.">
        <title>Receptor complex and signalling pathway of the two type II IFNs, IFN-? and IFN-?rel in mandarin fish or the so-called Chinese perch Siniperca chuatsi.</title>
        <authorList>
            <person name="Li L."/>
            <person name="Chen S.N."/>
            <person name="Laghari Z.A."/>
            <person name="Huang B."/>
            <person name="Huo H.J."/>
            <person name="Li N."/>
            <person name="Nie P."/>
        </authorList>
    </citation>
    <scope>NUCLEOTIDE SEQUENCE</scope>
    <source>
        <tissue evidence="8">Head kidney</tissue>
    </source>
</reference>
<evidence type="ECO:0000256" key="1">
    <source>
        <dbReference type="ARBA" id="ARBA00004613"/>
    </source>
</evidence>
<organism evidence="8">
    <name type="scientific">Siniperca chuatsi</name>
    <name type="common">Mandarin fish</name>
    <dbReference type="NCBI Taxonomy" id="119488"/>
    <lineage>
        <taxon>Eukaryota</taxon>
        <taxon>Metazoa</taxon>
        <taxon>Chordata</taxon>
        <taxon>Craniata</taxon>
        <taxon>Vertebrata</taxon>
        <taxon>Euteleostomi</taxon>
        <taxon>Actinopterygii</taxon>
        <taxon>Neopterygii</taxon>
        <taxon>Teleostei</taxon>
        <taxon>Neoteleostei</taxon>
        <taxon>Acanthomorphata</taxon>
        <taxon>Eupercaria</taxon>
        <taxon>Centrarchiformes</taxon>
        <taxon>Centrarchoidei</taxon>
        <taxon>Sinipercidae</taxon>
        <taxon>Siniperca</taxon>
    </lineage>
</organism>
<dbReference type="EMBL" id="MH397368">
    <property type="protein sequence ID" value="QDO15116.1"/>
    <property type="molecule type" value="mRNA"/>
</dbReference>
<dbReference type="InterPro" id="IPR009079">
    <property type="entry name" value="4_helix_cytokine-like_core"/>
</dbReference>
<dbReference type="GO" id="GO:0005615">
    <property type="term" value="C:extracellular space"/>
    <property type="evidence" value="ECO:0007669"/>
    <property type="project" value="UniProtKB-KW"/>
</dbReference>
<keyword evidence="5" id="KW-0325">Glycoprotein</keyword>
<comment type="subcellular location">
    <subcellularLocation>
        <location evidence="1">Secreted</location>
    </subcellularLocation>
</comment>
<dbReference type="PANTHER" id="PTHR11419">
    <property type="entry name" value="INTERFERON GAMMA"/>
    <property type="match status" value="1"/>
</dbReference>
<proteinExistence type="evidence at transcript level"/>
<feature type="chain" id="PRO_5021940449" evidence="7">
    <location>
        <begin position="20"/>
        <end position="190"/>
    </location>
</feature>
<evidence type="ECO:0000256" key="2">
    <source>
        <dbReference type="ARBA" id="ARBA00007566"/>
    </source>
</evidence>
<dbReference type="PANTHER" id="PTHR11419:SF0">
    <property type="entry name" value="INTERFERON GAMMA"/>
    <property type="match status" value="1"/>
</dbReference>
<keyword evidence="3" id="KW-0202">Cytokine</keyword>
<evidence type="ECO:0000256" key="6">
    <source>
        <dbReference type="SAM" id="Coils"/>
    </source>
</evidence>
<dbReference type="AlphaFoldDB" id="A0A516AFH1"/>
<evidence type="ECO:0000256" key="3">
    <source>
        <dbReference type="ARBA" id="ARBA00022514"/>
    </source>
</evidence>
<gene>
    <name evidence="8" type="primary">IFNGrel</name>
</gene>
<dbReference type="InterPro" id="IPR002069">
    <property type="entry name" value="Interferon_gamma"/>
</dbReference>
<dbReference type="GO" id="GO:0005125">
    <property type="term" value="F:cytokine activity"/>
    <property type="evidence" value="ECO:0007669"/>
    <property type="project" value="UniProtKB-KW"/>
</dbReference>
<dbReference type="GO" id="GO:0005133">
    <property type="term" value="F:type II interferon receptor binding"/>
    <property type="evidence" value="ECO:0007669"/>
    <property type="project" value="InterPro"/>
</dbReference>
<name>A0A516AFH1_SINCH</name>
<protein>
    <submittedName>
        <fullName evidence="8">Interferon gamma 1-like protein</fullName>
    </submittedName>
</protein>
<dbReference type="GO" id="GO:0006955">
    <property type="term" value="P:immune response"/>
    <property type="evidence" value="ECO:0007669"/>
    <property type="project" value="InterPro"/>
</dbReference>
<feature type="coiled-coil region" evidence="6">
    <location>
        <begin position="113"/>
        <end position="140"/>
    </location>
</feature>
<evidence type="ECO:0000313" key="8">
    <source>
        <dbReference type="EMBL" id="QDO15116.1"/>
    </source>
</evidence>
<sequence length="190" mass="20973">MSSYCGSVCLLVLLGAVLAFGSPVHFISENLRRTHGSIADVLKLTKPAIGRDPLFSSVIRSINTSCQRKEELQLMNVTLDIYTRIFSSILQHNQHHDNALTPALLANLPAAEMAHVESNLSKLKQEMETLKSKLGHLKHDKEDVLSKLSKIDVDDPEVQKKALAQYKEIYQAASVIATRRCGPTHSSSAE</sequence>
<keyword evidence="6" id="KW-0175">Coiled coil</keyword>
<feature type="signal peptide" evidence="7">
    <location>
        <begin position="1"/>
        <end position="19"/>
    </location>
</feature>
<evidence type="ECO:0000256" key="4">
    <source>
        <dbReference type="ARBA" id="ARBA00022525"/>
    </source>
</evidence>
<evidence type="ECO:0000256" key="7">
    <source>
        <dbReference type="SAM" id="SignalP"/>
    </source>
</evidence>
<dbReference type="SUPFAM" id="SSF47266">
    <property type="entry name" value="4-helical cytokines"/>
    <property type="match status" value="1"/>
</dbReference>
<keyword evidence="7" id="KW-0732">Signal</keyword>
<keyword evidence="4" id="KW-0964">Secreted</keyword>
<accession>A0A516AFH1</accession>
<dbReference type="Gene3D" id="1.20.1250.10">
    <property type="match status" value="1"/>
</dbReference>
<evidence type="ECO:0000256" key="5">
    <source>
        <dbReference type="ARBA" id="ARBA00023180"/>
    </source>
</evidence>
<comment type="similarity">
    <text evidence="2">Belongs to the type II (or gamma) interferon family.</text>
</comment>